<dbReference type="Proteomes" id="UP001519460">
    <property type="component" value="Unassembled WGS sequence"/>
</dbReference>
<feature type="region of interest" description="Disordered" evidence="1">
    <location>
        <begin position="301"/>
        <end position="323"/>
    </location>
</feature>
<keyword evidence="3" id="KW-1185">Reference proteome</keyword>
<accession>A0ABD0JFF1</accession>
<name>A0ABD0JFF1_9CAEN</name>
<evidence type="ECO:0000256" key="1">
    <source>
        <dbReference type="SAM" id="MobiDB-lite"/>
    </source>
</evidence>
<feature type="region of interest" description="Disordered" evidence="1">
    <location>
        <begin position="26"/>
        <end position="82"/>
    </location>
</feature>
<feature type="non-terminal residue" evidence="2">
    <location>
        <position position="358"/>
    </location>
</feature>
<dbReference type="AlphaFoldDB" id="A0ABD0JFF1"/>
<evidence type="ECO:0000313" key="2">
    <source>
        <dbReference type="EMBL" id="KAK7473592.1"/>
    </source>
</evidence>
<evidence type="ECO:0000313" key="3">
    <source>
        <dbReference type="Proteomes" id="UP001519460"/>
    </source>
</evidence>
<reference evidence="2 3" key="1">
    <citation type="journal article" date="2023" name="Sci. Data">
        <title>Genome assembly of the Korean intertidal mud-creeper Batillaria attramentaria.</title>
        <authorList>
            <person name="Patra A.K."/>
            <person name="Ho P.T."/>
            <person name="Jun S."/>
            <person name="Lee S.J."/>
            <person name="Kim Y."/>
            <person name="Won Y.J."/>
        </authorList>
    </citation>
    <scope>NUCLEOTIDE SEQUENCE [LARGE SCALE GENOMIC DNA]</scope>
    <source>
        <strain evidence="2">Wonlab-2016</strain>
    </source>
</reference>
<sequence>MLNFFKEKEEKQQAFRKEQMSMVKDDFTLRNQKEEARAKKAEEAAAPDDHLTTEPPEAFAADALTDATHPTTRERKQRSWKASQQKCEENWASKRRLLIDTAIEMLAPSSNFCWKCSAFYRETPLLDQHALKPETIQAVKDMQLAIKRTFSSATKEGKDRKPSADWLQYCPFIVVTKPMTDLCWRCQANNTRIFRNANLMDEEKNELLLKQQRHLSQEEAMSFTSTVIFPALTSSNTSERDTLAVGTVWSGRKGLTDCMHPKQVKLKKEESMHRRKGNLLCMRYRDKKDVFLLSTYHKTGKITTGTDRHGQPKPGPASQTSAVSWKRLESQTGMQRTGVIQPEDAHKVTGVTVAAQMS</sequence>
<organism evidence="2 3">
    <name type="scientific">Batillaria attramentaria</name>
    <dbReference type="NCBI Taxonomy" id="370345"/>
    <lineage>
        <taxon>Eukaryota</taxon>
        <taxon>Metazoa</taxon>
        <taxon>Spiralia</taxon>
        <taxon>Lophotrochozoa</taxon>
        <taxon>Mollusca</taxon>
        <taxon>Gastropoda</taxon>
        <taxon>Caenogastropoda</taxon>
        <taxon>Sorbeoconcha</taxon>
        <taxon>Cerithioidea</taxon>
        <taxon>Batillariidae</taxon>
        <taxon>Batillaria</taxon>
    </lineage>
</organism>
<dbReference type="EMBL" id="JACVVK020000463">
    <property type="protein sequence ID" value="KAK7473592.1"/>
    <property type="molecule type" value="Genomic_DNA"/>
</dbReference>
<protein>
    <submittedName>
        <fullName evidence="2">Uncharacterized protein</fullName>
    </submittedName>
</protein>
<proteinExistence type="predicted"/>
<feature type="compositionally biased region" description="Basic and acidic residues" evidence="1">
    <location>
        <begin position="26"/>
        <end position="52"/>
    </location>
</feature>
<comment type="caution">
    <text evidence="2">The sequence shown here is derived from an EMBL/GenBank/DDBJ whole genome shotgun (WGS) entry which is preliminary data.</text>
</comment>
<gene>
    <name evidence="2" type="ORF">BaRGS_00035139</name>
</gene>